<dbReference type="EMBL" id="LT629785">
    <property type="protein sequence ID" value="SDT97382.1"/>
    <property type="molecule type" value="Genomic_DNA"/>
</dbReference>
<dbReference type="Proteomes" id="UP000243232">
    <property type="component" value="Chromosome I"/>
</dbReference>
<dbReference type="AlphaFoldDB" id="A0A1H2EQC5"/>
<protein>
    <recommendedName>
        <fullName evidence="4">Lipoprotein</fullName>
    </recommendedName>
</protein>
<evidence type="ECO:0000256" key="1">
    <source>
        <dbReference type="SAM" id="SignalP"/>
    </source>
</evidence>
<evidence type="ECO:0000313" key="2">
    <source>
        <dbReference type="EMBL" id="SDT97382.1"/>
    </source>
</evidence>
<dbReference type="OrthoDB" id="7064352at2"/>
<keyword evidence="1" id="KW-0732">Signal</keyword>
<dbReference type="RefSeq" id="WP_090193371.1">
    <property type="nucleotide sequence ID" value="NZ_LT629785.1"/>
</dbReference>
<name>A0A1H2EQC5_9PSED</name>
<keyword evidence="3" id="KW-1185">Reference proteome</keyword>
<sequence length="336" mass="34490">MNAIKVLTAAIALTSLAACSVTSTNEVIKPAEQASGPFGMFTHDAVKVEGGKAFVGVKKLVIGSFKVGFITTKKEHAKAGSGVGGNSSAMMELHGITPAVMQSITDKAYQDLLAQLQAAGYEVADRGQLASSEFEKSASKASPFTEEASFFGSDNTVTYVAPESIGKLYFFMGETGQGNGFNFNTPDMAASGFADKNKLPIISVMYNLDFSSNKSETGAFASFSAVEVGQALSVTPGSGIILIGGQGGTFSTTNGSVKLGQPIASPEPFGEITNTTSGGMVALETTVNAASALLGGGTNQSRDFSVTADPAKYSSGAESILKKTNADLILSMKAAK</sequence>
<feature type="chain" id="PRO_5009273208" description="Lipoprotein" evidence="1">
    <location>
        <begin position="18"/>
        <end position="336"/>
    </location>
</feature>
<proteinExistence type="predicted"/>
<dbReference type="STRING" id="364197.SAMN05216296_0993"/>
<reference evidence="3" key="1">
    <citation type="submission" date="2016-10" db="EMBL/GenBank/DDBJ databases">
        <authorList>
            <person name="Varghese N."/>
            <person name="Submissions S."/>
        </authorList>
    </citation>
    <scope>NUCLEOTIDE SEQUENCE [LARGE SCALE GENOMIC DNA]</scope>
    <source>
        <strain evidence="3">DSM 17875</strain>
    </source>
</reference>
<accession>A0A1H2EQC5</accession>
<evidence type="ECO:0000313" key="3">
    <source>
        <dbReference type="Proteomes" id="UP000243232"/>
    </source>
</evidence>
<gene>
    <name evidence="2" type="ORF">SAMN05216296_0993</name>
</gene>
<dbReference type="PROSITE" id="PS51257">
    <property type="entry name" value="PROKAR_LIPOPROTEIN"/>
    <property type="match status" value="1"/>
</dbReference>
<feature type="signal peptide" evidence="1">
    <location>
        <begin position="1"/>
        <end position="17"/>
    </location>
</feature>
<organism evidence="2 3">
    <name type="scientific">Pseudomonas pohangensis</name>
    <dbReference type="NCBI Taxonomy" id="364197"/>
    <lineage>
        <taxon>Bacteria</taxon>
        <taxon>Pseudomonadati</taxon>
        <taxon>Pseudomonadota</taxon>
        <taxon>Gammaproteobacteria</taxon>
        <taxon>Pseudomonadales</taxon>
        <taxon>Pseudomonadaceae</taxon>
        <taxon>Pseudomonas</taxon>
    </lineage>
</organism>
<evidence type="ECO:0008006" key="4">
    <source>
        <dbReference type="Google" id="ProtNLM"/>
    </source>
</evidence>